<name>A0A1I8MV24_MUSDO</name>
<gene>
    <name evidence="2" type="primary">101899418</name>
    <name evidence="4" type="synonym">LOC101899418</name>
</gene>
<dbReference type="VEuPathDB" id="VectorBase:MDOMA2_011122"/>
<feature type="domain" description="C2H2-type" evidence="1">
    <location>
        <begin position="271"/>
        <end position="291"/>
    </location>
</feature>
<dbReference type="VEuPathDB" id="VectorBase:MDOA008723"/>
<dbReference type="KEGG" id="mde:101899418"/>
<sequence length="477" mass="55137">MNQGKCSKELFKVNYKELPETICVETRFITRNGAQQKKDQPLYYMNVNRGQVELSRYEAPHSPNMGTNIISNQYKNMPVVKTKQPMVTVSVRNKTPVTSVMPPNTNLQPPPYMNTIPPAQVVTVQPPLNMSISAPYNISMLPDVSNVMSTVSTPQSTVTIPLANPVLPNMGFNSPSLFLKPPVQTKDSECMTEPKASVVHFGQQTDEPISKVDTAIQCNMDDVYFFEEINEDFNDGQNSSVPQKTIEEEKEDFLKYVKENSVEYKNHFWECLICGEVCKKFKYFYGHMAVHRGPQVLCYVCGQYLDHESLMEKHNCKNSKRICRALLRCPASPFCKVVAISRLELYDHINEHKKYRVHSCSACHKAFCTAQEFLRHLLLRAQCYTDARRNRNRLYGLKTKSERLCRVRVSTLHTLSNRTTMIKRPLNTRRKSNRNLCEICFKSYRNKFIYKRHIKKCAKLFKKRSSKRPTKVLNNDK</sequence>
<dbReference type="RefSeq" id="XP_005184602.1">
    <property type="nucleotide sequence ID" value="XM_005184545.3"/>
</dbReference>
<dbReference type="EnsemblMetazoa" id="MDOA008723-RA">
    <property type="protein sequence ID" value="MDOA008723-PA"/>
    <property type="gene ID" value="MDOA008723"/>
</dbReference>
<dbReference type="SMART" id="SM00355">
    <property type="entry name" value="ZnF_C2H2"/>
    <property type="match status" value="4"/>
</dbReference>
<organism evidence="2">
    <name type="scientific">Musca domestica</name>
    <name type="common">House fly</name>
    <dbReference type="NCBI Taxonomy" id="7370"/>
    <lineage>
        <taxon>Eukaryota</taxon>
        <taxon>Metazoa</taxon>
        <taxon>Ecdysozoa</taxon>
        <taxon>Arthropoda</taxon>
        <taxon>Hexapoda</taxon>
        <taxon>Insecta</taxon>
        <taxon>Pterygota</taxon>
        <taxon>Neoptera</taxon>
        <taxon>Endopterygota</taxon>
        <taxon>Diptera</taxon>
        <taxon>Brachycera</taxon>
        <taxon>Muscomorpha</taxon>
        <taxon>Muscoidea</taxon>
        <taxon>Muscidae</taxon>
        <taxon>Musca</taxon>
    </lineage>
</organism>
<proteinExistence type="predicted"/>
<reference evidence="2" key="1">
    <citation type="submission" date="2020-05" db="UniProtKB">
        <authorList>
            <consortium name="EnsemblMetazoa"/>
        </authorList>
    </citation>
    <scope>IDENTIFICATION</scope>
    <source>
        <strain evidence="2">Aabys</strain>
    </source>
</reference>
<dbReference type="PROSITE" id="PS00028">
    <property type="entry name" value="ZINC_FINGER_C2H2_1"/>
    <property type="match status" value="1"/>
</dbReference>
<evidence type="ECO:0000313" key="3">
    <source>
        <dbReference type="Proteomes" id="UP001652621"/>
    </source>
</evidence>
<reference evidence="4" key="2">
    <citation type="submission" date="2025-04" db="UniProtKB">
        <authorList>
            <consortium name="RefSeq"/>
        </authorList>
    </citation>
    <scope>IDENTIFICATION</scope>
    <source>
        <strain evidence="4">Aabys</strain>
    </source>
</reference>
<dbReference type="InterPro" id="IPR013087">
    <property type="entry name" value="Znf_C2H2_type"/>
</dbReference>
<keyword evidence="3" id="KW-1185">Reference proteome</keyword>
<dbReference type="OrthoDB" id="4748970at2759"/>
<evidence type="ECO:0000313" key="2">
    <source>
        <dbReference type="EnsemblMetazoa" id="MDOA008723-PA"/>
    </source>
</evidence>
<evidence type="ECO:0000259" key="1">
    <source>
        <dbReference type="PROSITE" id="PS00028"/>
    </source>
</evidence>
<evidence type="ECO:0000313" key="4">
    <source>
        <dbReference type="RefSeq" id="XP_005184602.1"/>
    </source>
</evidence>
<dbReference type="AlphaFoldDB" id="A0A1I8MV24"/>
<accession>A0A1I8MV24</accession>
<protein>
    <submittedName>
        <fullName evidence="4">Zinc finger protein 710</fullName>
    </submittedName>
</protein>
<dbReference type="eggNOG" id="KOG1721">
    <property type="taxonomic scope" value="Eukaryota"/>
</dbReference>
<dbReference type="Proteomes" id="UP001652621">
    <property type="component" value="Unplaced"/>
</dbReference>